<dbReference type="PANTHER" id="PTHR23093">
    <property type="entry name" value="SIMILAR TO CHROMOSOME 3 OPEN READING FRAME 20"/>
    <property type="match status" value="1"/>
</dbReference>
<feature type="domain" description="FAM194 C-terminal" evidence="2">
    <location>
        <begin position="448"/>
        <end position="600"/>
    </location>
</feature>
<dbReference type="PANTHER" id="PTHR23093:SF16">
    <property type="entry name" value="FAM194 C-TERMINAL DOMAIN-CONTAINING PROTEIN"/>
    <property type="match status" value="1"/>
</dbReference>
<protein>
    <recommendedName>
        <fullName evidence="2">FAM194 C-terminal domain-containing protein</fullName>
    </recommendedName>
</protein>
<proteinExistence type="predicted"/>
<keyword evidence="4" id="KW-1185">Reference proteome</keyword>
<dbReference type="SUPFAM" id="SSF53448">
    <property type="entry name" value="Nucleotide-diphospho-sugar transferases"/>
    <property type="match status" value="1"/>
</dbReference>
<dbReference type="Pfam" id="PF14977">
    <property type="entry name" value="FAM194"/>
    <property type="match status" value="1"/>
</dbReference>
<gene>
    <name evidence="3" type="ORF">THRCLA_01721</name>
</gene>
<reference evidence="3 4" key="1">
    <citation type="journal article" date="2014" name="Genome Biol. Evol.">
        <title>The secreted proteins of Achlya hypogyna and Thraustotheca clavata identify the ancestral oomycete secretome and reveal gene acquisitions by horizontal gene transfer.</title>
        <authorList>
            <person name="Misner I."/>
            <person name="Blouin N."/>
            <person name="Leonard G."/>
            <person name="Richards T.A."/>
            <person name="Lane C.E."/>
        </authorList>
    </citation>
    <scope>NUCLEOTIDE SEQUENCE [LARGE SCALE GENOMIC DNA]</scope>
    <source>
        <strain evidence="3 4">ATCC 34112</strain>
    </source>
</reference>
<dbReference type="InterPro" id="IPR029044">
    <property type="entry name" value="Nucleotide-diphossugar_trans"/>
</dbReference>
<dbReference type="Proteomes" id="UP000243217">
    <property type="component" value="Unassembled WGS sequence"/>
</dbReference>
<feature type="compositionally biased region" description="Low complexity" evidence="1">
    <location>
        <begin position="370"/>
        <end position="389"/>
    </location>
</feature>
<dbReference type="EMBL" id="JNBS01000365">
    <property type="protein sequence ID" value="OQS06226.1"/>
    <property type="molecule type" value="Genomic_DNA"/>
</dbReference>
<comment type="caution">
    <text evidence="3">The sequence shown here is derived from an EMBL/GenBank/DDBJ whole genome shotgun (WGS) entry which is preliminary data.</text>
</comment>
<evidence type="ECO:0000313" key="3">
    <source>
        <dbReference type="EMBL" id="OQS06226.1"/>
    </source>
</evidence>
<sequence>MGALCQKEAAKDVAAPTARTLHVILVYSNPKHFESRKRLLLQTYRHLRAVQNGLQGNDTLEIVVAQVAYDEEPFIPLERNGQYDLCLRTPLENAIWCKENLINLAIRNILHKTSHCAEYFAYVDADITFENPGFVADTLDRLNPHAMLQMFETATLENPTPLVVKGFGYQFHMNNKLASALKNVANDHEDYWHPGFAWALHRDVFLATGGLIERTYGSGDRHMAMAIIGRAQDSIPSHCNVAPVYAQMILDWQAVAMEYGVQLGYVPGSIFHSWHGSIQNRQYMGRWSTLVKHQFDPYEHFRVNPDSGLLEWASAATKELRDEVSEYFSNRDEDEPMPPPTNTPMQTTGSKKQHDKTRDGKKKISEDDSQSSGGVDDGSQNSEYDNCNNIHHHHHHYHNHDSNDNDQSHHHCCNDNDTTTQESTLDTTSFPSVYAVAKELKRDERKDMNISYPTGEQAVVLDPDGCGFCYYETGRVAVCVSKVNAYQRRHTFYENNRLKRILCSIDEHVVGSAGKPNGTRLVLTKDGAILSDGSNEIVHQWRWDTHVQNAGVPPKDPITIQLNENLSFKFVDRKQILVKFVNCGVVLEFNCGERLKRDDNYLSHSQRITTGPMRGKLLVDTNSPSLVQRQKHIEVAALEKRSKQHPRSNDFSHTNIKQIVTGLEDKFDHYEGCKVTPYCSGQWLKQAREKTLSELPVLEKIGFEVGTEPTLFGQPMQPNNTSPILKTLQDNDGRWLASLEIRQKLELANPVLPRTAVLCNASGRYSVDIQVPGGPAMPKGLRLEVISAATFDDDVASHCGTDQLLMVACLREDDRLSRQAEKVLELINEILSEKQEELKQHAFSQSIMSNILNRKYCIVKLDLAESRVIAKRYRIHATPTFLLCYLYFKYA</sequence>
<evidence type="ECO:0000313" key="4">
    <source>
        <dbReference type="Proteomes" id="UP000243217"/>
    </source>
</evidence>
<accession>A0A1W0A7G2</accession>
<organism evidence="3 4">
    <name type="scientific">Thraustotheca clavata</name>
    <dbReference type="NCBI Taxonomy" id="74557"/>
    <lineage>
        <taxon>Eukaryota</taxon>
        <taxon>Sar</taxon>
        <taxon>Stramenopiles</taxon>
        <taxon>Oomycota</taxon>
        <taxon>Saprolegniomycetes</taxon>
        <taxon>Saprolegniales</taxon>
        <taxon>Achlyaceae</taxon>
        <taxon>Thraustotheca</taxon>
    </lineage>
</organism>
<name>A0A1W0A7G2_9STRA</name>
<feature type="region of interest" description="Disordered" evidence="1">
    <location>
        <begin position="327"/>
        <end position="390"/>
    </location>
</feature>
<feature type="compositionally biased region" description="Basic and acidic residues" evidence="1">
    <location>
        <begin position="356"/>
        <end position="366"/>
    </location>
</feature>
<evidence type="ECO:0000256" key="1">
    <source>
        <dbReference type="SAM" id="MobiDB-lite"/>
    </source>
</evidence>
<dbReference type="AlphaFoldDB" id="A0A1W0A7G2"/>
<dbReference type="InterPro" id="IPR029281">
    <property type="entry name" value="FAM194_C"/>
</dbReference>
<dbReference type="OrthoDB" id="2121326at2759"/>
<evidence type="ECO:0000259" key="2">
    <source>
        <dbReference type="Pfam" id="PF14977"/>
    </source>
</evidence>